<dbReference type="EMBL" id="VIFK01000338">
    <property type="protein sequence ID" value="TQE96683.1"/>
    <property type="molecule type" value="Genomic_DNA"/>
</dbReference>
<evidence type="ECO:0000313" key="1">
    <source>
        <dbReference type="EMBL" id="TQE96683.1"/>
    </source>
</evidence>
<comment type="caution">
    <text evidence="1">The sequence shown here is derived from an EMBL/GenBank/DDBJ whole genome shotgun (WGS) entry which is preliminary data.</text>
</comment>
<dbReference type="Proteomes" id="UP000315400">
    <property type="component" value="Unassembled WGS sequence"/>
</dbReference>
<sequence>MQVEYRPEHLTGEAGALVQREIMDRLGIIDWLDERLTDARNPERVTCPLADPEPRREFGWKTGVLQITRH</sequence>
<reference evidence="1 2" key="1">
    <citation type="submission" date="2019-06" db="EMBL/GenBank/DDBJ databases">
        <title>Metagenome assembled Genome of Spiribacter salinus SL48-SHIP from the microbial mat of Salt Lake 48 (Novosibirsk region, Russia).</title>
        <authorList>
            <person name="Shipova A."/>
            <person name="Rozanov A.S."/>
            <person name="Bryanskaya A.V."/>
            <person name="Peltek S.E."/>
        </authorList>
    </citation>
    <scope>NUCLEOTIDE SEQUENCE [LARGE SCALE GENOMIC DNA]</scope>
    <source>
        <strain evidence="1">SL48-SHIP-2</strain>
    </source>
</reference>
<accession>A0A540VKN7</accession>
<evidence type="ECO:0000313" key="2">
    <source>
        <dbReference type="Proteomes" id="UP000315400"/>
    </source>
</evidence>
<name>A0A540VKN7_9GAMM</name>
<protein>
    <submittedName>
        <fullName evidence="1">Uncharacterized protein</fullName>
    </submittedName>
</protein>
<dbReference type="AlphaFoldDB" id="A0A540VKN7"/>
<proteinExistence type="predicted"/>
<organism evidence="1 2">
    <name type="scientific">Spiribacter salinus</name>
    <dbReference type="NCBI Taxonomy" id="1335746"/>
    <lineage>
        <taxon>Bacteria</taxon>
        <taxon>Pseudomonadati</taxon>
        <taxon>Pseudomonadota</taxon>
        <taxon>Gammaproteobacteria</taxon>
        <taxon>Chromatiales</taxon>
        <taxon>Ectothiorhodospiraceae</taxon>
        <taxon>Spiribacter</taxon>
    </lineage>
</organism>
<gene>
    <name evidence="1" type="ORF">FKY71_16555</name>
</gene>